<dbReference type="GO" id="GO:0005524">
    <property type="term" value="F:ATP binding"/>
    <property type="evidence" value="ECO:0007669"/>
    <property type="project" value="UniProtKB-KW"/>
</dbReference>
<dbReference type="GO" id="GO:0003677">
    <property type="term" value="F:DNA binding"/>
    <property type="evidence" value="ECO:0007669"/>
    <property type="project" value="UniProtKB-KW"/>
</dbReference>
<gene>
    <name evidence="12" type="ORF">EXJ73_05015</name>
</gene>
<keyword evidence="5" id="KW-0347">Helicase</keyword>
<dbReference type="GO" id="GO:0004527">
    <property type="term" value="F:exonuclease activity"/>
    <property type="evidence" value="ECO:0007669"/>
    <property type="project" value="UniProtKB-KW"/>
</dbReference>
<dbReference type="InterPro" id="IPR038726">
    <property type="entry name" value="PDDEXK_AddAB-type"/>
</dbReference>
<evidence type="ECO:0000256" key="5">
    <source>
        <dbReference type="ARBA" id="ARBA00022806"/>
    </source>
</evidence>
<evidence type="ECO:0000313" key="12">
    <source>
        <dbReference type="EMBL" id="MDG0861832.1"/>
    </source>
</evidence>
<evidence type="ECO:0000313" key="13">
    <source>
        <dbReference type="Proteomes" id="UP001152766"/>
    </source>
</evidence>
<dbReference type="Proteomes" id="UP001152766">
    <property type="component" value="Unassembled WGS sequence"/>
</dbReference>
<sequence length="853" mass="90320">MQAISLGLAPGEDIDAFWCRVAGSCAAWLDERGVPLRDAVLLLPFAQQLAPARRAFLARGGWMPRIATSHSLASALGPTALARPGQLSGDAAIDAFTADRLLAGQSWVQPLKRGNLRDYRVALARLVDTAQALARAAAQVPPAARPAFLDMAHQRLALLDAGPGLLERALAQVALAWVAADERQPATDALFALRPSAWIWLRAGGPDPLAQALLAGDVPALCLDADLDLDQAWAGFQPTARVEEAVAPDFETLAAQAATAVIQHLNAGRRPVALLAQDRVVIRRVRALLARQGVPVHDETGWTLATTPAAAAVMALLRAALAGGAVDDWLAWLKSALAAGWDVQGLEARCRRFGWRQAAQLDAAALPPAAGAAWQRARRQLEPLAGGARSLAGWLVALGQALHGLAPLAEVEGGEALLDALWISRNPWAGSAHEEALAQTRLRPDEFLAWVDDTLEAAQFEPAQEAGAAEVVITPLARAMLRPFGAIVLPGADAATLGPVNPQAGLLADADAAALGLPSLAERRAAEVQAFAQLLRAPVLTLLRCAFAGAEPLPPSPLLERLAGAAARAGLALPAWADEREPVDTPPRPQARPGADAAGRLPAALSASAIDALRNCPYQFFSRVLLGLREADELEQELGKRDYGTWLHAVLKRFHESRGGDDDAALRAAAEAELALLDAADFLPFSAAFERLRPHYLAWLAETEAAGQRYAAGEVDREARPFAAPLQALVVKGRIDRIDDSPTGTWLLDYKTGDAKALKDKLAARLEDTQLATYALLSGAEPGLRAAYLVLDDGKGIALLPHEDVSDTALALRDGLQADLLAMHDGAPLPALGEGRVCDFCEARGLCRKDDWT</sequence>
<evidence type="ECO:0000256" key="1">
    <source>
        <dbReference type="ARBA" id="ARBA00022722"/>
    </source>
</evidence>
<keyword evidence="2" id="KW-0547">Nucleotide-binding</keyword>
<dbReference type="PROSITE" id="PS51217">
    <property type="entry name" value="UVRD_HELICASE_CTER"/>
    <property type="match status" value="1"/>
</dbReference>
<dbReference type="GO" id="GO:0004386">
    <property type="term" value="F:helicase activity"/>
    <property type="evidence" value="ECO:0007669"/>
    <property type="project" value="UniProtKB-KW"/>
</dbReference>
<keyword evidence="1" id="KW-0540">Nuclease</keyword>
<evidence type="ECO:0000256" key="9">
    <source>
        <dbReference type="ARBA" id="ARBA00023204"/>
    </source>
</evidence>
<dbReference type="RefSeq" id="WP_268150196.1">
    <property type="nucleotide sequence ID" value="NZ_JAPPUW010000008.1"/>
</dbReference>
<dbReference type="InterPro" id="IPR014017">
    <property type="entry name" value="DNA_helicase_UvrD-like_C"/>
</dbReference>
<feature type="domain" description="UvrD-like helicase C-terminal" evidence="11">
    <location>
        <begin position="211"/>
        <end position="481"/>
    </location>
</feature>
<keyword evidence="9" id="KW-0234">DNA repair</keyword>
<dbReference type="SUPFAM" id="SSF52540">
    <property type="entry name" value="P-loop containing nucleoside triphosphate hydrolases"/>
    <property type="match status" value="1"/>
</dbReference>
<evidence type="ECO:0000256" key="7">
    <source>
        <dbReference type="ARBA" id="ARBA00022840"/>
    </source>
</evidence>
<evidence type="ECO:0000256" key="8">
    <source>
        <dbReference type="ARBA" id="ARBA00023125"/>
    </source>
</evidence>
<evidence type="ECO:0000256" key="6">
    <source>
        <dbReference type="ARBA" id="ARBA00022839"/>
    </source>
</evidence>
<evidence type="ECO:0000256" key="4">
    <source>
        <dbReference type="ARBA" id="ARBA00022801"/>
    </source>
</evidence>
<keyword evidence="13" id="KW-1185">Reference proteome</keyword>
<feature type="region of interest" description="Disordered" evidence="10">
    <location>
        <begin position="577"/>
        <end position="597"/>
    </location>
</feature>
<keyword evidence="6" id="KW-0269">Exonuclease</keyword>
<reference evidence="12" key="1">
    <citation type="submission" date="2019-02" db="EMBL/GenBank/DDBJ databases">
        <title>Draft genome of the type strain Pelomonas aquatica CCUG 52575T.</title>
        <authorList>
            <person name="Gomila M."/>
            <person name="Lalucat J."/>
        </authorList>
    </citation>
    <scope>NUCLEOTIDE SEQUENCE</scope>
    <source>
        <strain evidence="12">CCUG 52575</strain>
    </source>
</reference>
<name>A0A9X4LE75_9BURK</name>
<dbReference type="InterPro" id="IPR027417">
    <property type="entry name" value="P-loop_NTPase"/>
</dbReference>
<dbReference type="AlphaFoldDB" id="A0A9X4LE75"/>
<keyword evidence="8" id="KW-0238">DNA-binding</keyword>
<dbReference type="EMBL" id="SGUG01000006">
    <property type="protein sequence ID" value="MDG0861832.1"/>
    <property type="molecule type" value="Genomic_DNA"/>
</dbReference>
<dbReference type="InterPro" id="IPR011604">
    <property type="entry name" value="PDDEXK-like_dom_sf"/>
</dbReference>
<dbReference type="Gene3D" id="3.90.320.10">
    <property type="match status" value="1"/>
</dbReference>
<keyword evidence="4" id="KW-0378">Hydrolase</keyword>
<evidence type="ECO:0000259" key="11">
    <source>
        <dbReference type="PROSITE" id="PS51217"/>
    </source>
</evidence>
<evidence type="ECO:0000256" key="2">
    <source>
        <dbReference type="ARBA" id="ARBA00022741"/>
    </source>
</evidence>
<proteinExistence type="predicted"/>
<evidence type="ECO:0000256" key="10">
    <source>
        <dbReference type="SAM" id="MobiDB-lite"/>
    </source>
</evidence>
<evidence type="ECO:0000256" key="3">
    <source>
        <dbReference type="ARBA" id="ARBA00022763"/>
    </source>
</evidence>
<protein>
    <submittedName>
        <fullName evidence="12">PD-(D/E)XK nuclease family protein</fullName>
    </submittedName>
</protein>
<keyword evidence="3" id="KW-0227">DNA damage</keyword>
<dbReference type="Pfam" id="PF12705">
    <property type="entry name" value="PDDEXK_1"/>
    <property type="match status" value="1"/>
</dbReference>
<dbReference type="GO" id="GO:0006281">
    <property type="term" value="P:DNA repair"/>
    <property type="evidence" value="ECO:0007669"/>
    <property type="project" value="UniProtKB-KW"/>
</dbReference>
<accession>A0A9X4LE75</accession>
<keyword evidence="7" id="KW-0067">ATP-binding</keyword>
<comment type="caution">
    <text evidence="12">The sequence shown here is derived from an EMBL/GenBank/DDBJ whole genome shotgun (WGS) entry which is preliminary data.</text>
</comment>
<organism evidence="12 13">
    <name type="scientific">Pelomonas aquatica</name>
    <dbReference type="NCBI Taxonomy" id="431058"/>
    <lineage>
        <taxon>Bacteria</taxon>
        <taxon>Pseudomonadati</taxon>
        <taxon>Pseudomonadota</taxon>
        <taxon>Betaproteobacteria</taxon>
        <taxon>Burkholderiales</taxon>
        <taxon>Sphaerotilaceae</taxon>
        <taxon>Roseateles</taxon>
    </lineage>
</organism>